<name>H2ZM74_CIOSA</name>
<dbReference type="InParanoid" id="H2ZM74"/>
<dbReference type="Gene3D" id="1.20.140.150">
    <property type="match status" value="1"/>
</dbReference>
<reference evidence="7" key="1">
    <citation type="submission" date="2003-08" db="EMBL/GenBank/DDBJ databases">
        <authorList>
            <person name="Birren B."/>
            <person name="Nusbaum C."/>
            <person name="Abebe A."/>
            <person name="Abouelleil A."/>
            <person name="Adekoya E."/>
            <person name="Ait-zahra M."/>
            <person name="Allen N."/>
            <person name="Allen T."/>
            <person name="An P."/>
            <person name="Anderson M."/>
            <person name="Anderson S."/>
            <person name="Arachchi H."/>
            <person name="Armbruster J."/>
            <person name="Bachantsang P."/>
            <person name="Baldwin J."/>
            <person name="Barry A."/>
            <person name="Bayul T."/>
            <person name="Blitshsteyn B."/>
            <person name="Bloom T."/>
            <person name="Blye J."/>
            <person name="Boguslavskiy L."/>
            <person name="Borowsky M."/>
            <person name="Boukhgalter B."/>
            <person name="Brunache A."/>
            <person name="Butler J."/>
            <person name="Calixte N."/>
            <person name="Calvo S."/>
            <person name="Camarata J."/>
            <person name="Campo K."/>
            <person name="Chang J."/>
            <person name="Cheshatsang Y."/>
            <person name="Citroen M."/>
            <person name="Collymore A."/>
            <person name="Considine T."/>
            <person name="Cook A."/>
            <person name="Cooke P."/>
            <person name="Corum B."/>
            <person name="Cuomo C."/>
            <person name="David R."/>
            <person name="Dawoe T."/>
            <person name="Degray S."/>
            <person name="Dodge S."/>
            <person name="Dooley K."/>
            <person name="Dorje P."/>
            <person name="Dorjee K."/>
            <person name="Dorris L."/>
            <person name="Duffey N."/>
            <person name="Dupes A."/>
            <person name="Elkins T."/>
            <person name="Engels R."/>
            <person name="Erickson J."/>
            <person name="Farina A."/>
            <person name="Faro S."/>
            <person name="Ferreira P."/>
            <person name="Fischer H."/>
            <person name="Fitzgerald M."/>
            <person name="Foley K."/>
            <person name="Gage D."/>
            <person name="Galagan J."/>
            <person name="Gearin G."/>
            <person name="Gnerre S."/>
            <person name="Gnirke A."/>
            <person name="Goyette A."/>
            <person name="Graham J."/>
            <person name="Grandbois E."/>
            <person name="Gyaltsen K."/>
            <person name="Hafez N."/>
            <person name="Hagopian D."/>
            <person name="Hagos B."/>
            <person name="Hall J."/>
            <person name="Hatcher B."/>
            <person name="Heller A."/>
            <person name="Higgins H."/>
            <person name="Honan T."/>
            <person name="Horn A."/>
            <person name="Houde N."/>
            <person name="Hughes L."/>
            <person name="Hulme W."/>
            <person name="Husby E."/>
            <person name="Iliev I."/>
            <person name="Jaffe D."/>
            <person name="Jones C."/>
            <person name="Kamal M."/>
            <person name="Kamat A."/>
            <person name="Kamvysselis M."/>
            <person name="Karlsson E."/>
            <person name="Kells C."/>
            <person name="Kieu A."/>
            <person name="Kisner P."/>
            <person name="Kodira C."/>
            <person name="Kulbokas E."/>
            <person name="Labutti K."/>
            <person name="Lama D."/>
            <person name="Landers T."/>
            <person name="Leger J."/>
            <person name="Levine S."/>
            <person name="Lewis D."/>
            <person name="Lewis T."/>
            <person name="Lindblad-toh K."/>
            <person name="Liu X."/>
            <person name="Lokyitsang T."/>
            <person name="Lokyitsang Y."/>
            <person name="Lucien O."/>
            <person name="Lui A."/>
            <person name="Ma L.J."/>
            <person name="Mabbitt R."/>
            <person name="Macdonald J."/>
            <person name="Maclean C."/>
            <person name="Major J."/>
            <person name="Manning J."/>
            <person name="Marabella R."/>
            <person name="Maru K."/>
            <person name="Matthews C."/>
            <person name="Mauceli E."/>
            <person name="Mccarthy M."/>
            <person name="Mcdonough S."/>
            <person name="Mcghee T."/>
            <person name="Meldrim J."/>
            <person name="Meneus L."/>
            <person name="Mesirov J."/>
            <person name="Mihalev A."/>
            <person name="Mihova T."/>
            <person name="Mikkelsen T."/>
            <person name="Mlenga V."/>
            <person name="Moru K."/>
            <person name="Mozes J."/>
            <person name="Mulrain L."/>
            <person name="Munson G."/>
            <person name="Naylor J."/>
            <person name="Newes C."/>
            <person name="Nguyen C."/>
            <person name="Nguyen N."/>
            <person name="Nguyen T."/>
            <person name="Nicol R."/>
            <person name="Nielsen C."/>
            <person name="Nizzari M."/>
            <person name="Norbu C."/>
            <person name="Norbu N."/>
            <person name="O'donnell P."/>
            <person name="Okoawo O."/>
            <person name="O'leary S."/>
            <person name="Omotosho B."/>
            <person name="O'neill K."/>
            <person name="Osman S."/>
            <person name="Parker S."/>
            <person name="Perrin D."/>
            <person name="Phunkhang P."/>
            <person name="Piqani B."/>
            <person name="Purcell S."/>
            <person name="Rachupka T."/>
            <person name="Ramasamy U."/>
            <person name="Rameau R."/>
            <person name="Ray V."/>
            <person name="Raymond C."/>
            <person name="Retta R."/>
            <person name="Richardson S."/>
            <person name="Rise C."/>
            <person name="Rodriguez J."/>
            <person name="Rogers J."/>
            <person name="Rogov P."/>
            <person name="Rutman M."/>
            <person name="Schupbach R."/>
            <person name="Seaman C."/>
            <person name="Settipalli S."/>
            <person name="Sharpe T."/>
            <person name="Sheridan J."/>
            <person name="Sherpa N."/>
            <person name="Shi J."/>
            <person name="Smirnov S."/>
            <person name="Smith C."/>
            <person name="Sougnez C."/>
            <person name="Spencer B."/>
            <person name="Stalker J."/>
            <person name="Stange-thomann N."/>
            <person name="Stavropoulos S."/>
            <person name="Stetson K."/>
            <person name="Stone C."/>
            <person name="Stone S."/>
            <person name="Stubbs M."/>
            <person name="Talamas J."/>
            <person name="Tchuinga P."/>
            <person name="Tenzing P."/>
            <person name="Tesfaye S."/>
            <person name="Theodore J."/>
            <person name="Thoulutsang Y."/>
            <person name="Topham K."/>
            <person name="Towey S."/>
            <person name="Tsamla T."/>
            <person name="Tsomo N."/>
            <person name="Vallee D."/>
            <person name="Vassiliev H."/>
            <person name="Venkataraman V."/>
            <person name="Vinson J."/>
            <person name="Vo A."/>
            <person name="Wade C."/>
            <person name="Wang S."/>
            <person name="Wangchuk T."/>
            <person name="Wangdi T."/>
            <person name="Whittaker C."/>
            <person name="Wilkinson J."/>
            <person name="Wu Y."/>
            <person name="Wyman D."/>
            <person name="Yadav S."/>
            <person name="Yang S."/>
            <person name="Yang X."/>
            <person name="Yeager S."/>
            <person name="Yee E."/>
            <person name="Young G."/>
            <person name="Zainoun J."/>
            <person name="Zembeck L."/>
            <person name="Zimmer A."/>
            <person name="Zody M."/>
            <person name="Lander E."/>
        </authorList>
    </citation>
    <scope>NUCLEOTIDE SEQUENCE [LARGE SCALE GENOMIC DNA]</scope>
</reference>
<dbReference type="PRINTS" id="PR01077">
    <property type="entry name" value="CLAUDIN"/>
</dbReference>
<keyword evidence="4 5" id="KW-0472">Membrane</keyword>
<accession>H2ZM74</accession>
<feature type="transmembrane region" description="Helical" evidence="5">
    <location>
        <begin position="129"/>
        <end position="152"/>
    </location>
</feature>
<dbReference type="HOGENOM" id="CLU_1694876_0_0_1"/>
<dbReference type="InterPro" id="IPR004031">
    <property type="entry name" value="PMP22/EMP/MP20/Claudin"/>
</dbReference>
<organism evidence="6 7">
    <name type="scientific">Ciona savignyi</name>
    <name type="common">Pacific transparent sea squirt</name>
    <dbReference type="NCBI Taxonomy" id="51511"/>
    <lineage>
        <taxon>Eukaryota</taxon>
        <taxon>Metazoa</taxon>
        <taxon>Chordata</taxon>
        <taxon>Tunicata</taxon>
        <taxon>Ascidiacea</taxon>
        <taxon>Phlebobranchia</taxon>
        <taxon>Cionidae</taxon>
        <taxon>Ciona</taxon>
    </lineage>
</organism>
<keyword evidence="3 5" id="KW-1133">Transmembrane helix</keyword>
<dbReference type="OMA" id="RNKCCMV"/>
<evidence type="ECO:0008006" key="8">
    <source>
        <dbReference type="Google" id="ProtNLM"/>
    </source>
</evidence>
<dbReference type="AlphaFoldDB" id="H2ZM74"/>
<dbReference type="Pfam" id="PF00822">
    <property type="entry name" value="PMP22_Claudin"/>
    <property type="match status" value="1"/>
</dbReference>
<evidence type="ECO:0000256" key="1">
    <source>
        <dbReference type="ARBA" id="ARBA00004141"/>
    </source>
</evidence>
<keyword evidence="2 5" id="KW-0812">Transmembrane</keyword>
<feature type="transmembrane region" description="Helical" evidence="5">
    <location>
        <begin position="66"/>
        <end position="89"/>
    </location>
</feature>
<protein>
    <recommendedName>
        <fullName evidence="8">Claudin</fullName>
    </recommendedName>
</protein>
<dbReference type="GeneTree" id="ENSGT00660000096406"/>
<feature type="transmembrane region" description="Helical" evidence="5">
    <location>
        <begin position="6"/>
        <end position="26"/>
    </location>
</feature>
<reference evidence="6" key="2">
    <citation type="submission" date="2025-08" db="UniProtKB">
        <authorList>
            <consortium name="Ensembl"/>
        </authorList>
    </citation>
    <scope>IDENTIFICATION</scope>
</reference>
<evidence type="ECO:0000256" key="5">
    <source>
        <dbReference type="SAM" id="Phobius"/>
    </source>
</evidence>
<dbReference type="GO" id="GO:0016020">
    <property type="term" value="C:membrane"/>
    <property type="evidence" value="ECO:0007669"/>
    <property type="project" value="UniProtKB-SubCell"/>
</dbReference>
<feature type="transmembrane region" description="Helical" evidence="5">
    <location>
        <begin position="101"/>
        <end position="123"/>
    </location>
</feature>
<keyword evidence="7" id="KW-1185">Reference proteome</keyword>
<dbReference type="Proteomes" id="UP000007875">
    <property type="component" value="Unassembled WGS sequence"/>
</dbReference>
<dbReference type="Ensembl" id="ENSCSAVT00000018895.1">
    <property type="protein sequence ID" value="ENSCSAVP00000018690.1"/>
    <property type="gene ID" value="ENSCSAVG00000010984.1"/>
</dbReference>
<comment type="subcellular location">
    <subcellularLocation>
        <location evidence="1">Membrane</location>
        <topology evidence="1">Multi-pass membrane protein</topology>
    </subcellularLocation>
</comment>
<evidence type="ECO:0000313" key="6">
    <source>
        <dbReference type="Ensembl" id="ENSCSAVP00000018690.1"/>
    </source>
</evidence>
<reference evidence="6" key="3">
    <citation type="submission" date="2025-09" db="UniProtKB">
        <authorList>
            <consortium name="Ensembl"/>
        </authorList>
    </citation>
    <scope>IDENTIFICATION</scope>
</reference>
<sequence length="155" mass="16737">MANKPLMISGFIVWVVATGMFLASLLTKYWKTFGTIHFNLFDACVGALCTPYGWDPTTTQRSIIVPRYLMLVAAFFVLLGLVIGMIGLCTRRNKCCMVTEGVLTIVGGITVLTACAAFTAFFVNNHMSFGYSFYFGWVAGAAYIVAGALHCAGSA</sequence>
<proteinExistence type="predicted"/>
<evidence type="ECO:0000256" key="3">
    <source>
        <dbReference type="ARBA" id="ARBA00022989"/>
    </source>
</evidence>
<evidence type="ECO:0000256" key="2">
    <source>
        <dbReference type="ARBA" id="ARBA00022692"/>
    </source>
</evidence>
<evidence type="ECO:0000256" key="4">
    <source>
        <dbReference type="ARBA" id="ARBA00023136"/>
    </source>
</evidence>
<feature type="transmembrane region" description="Helical" evidence="5">
    <location>
        <begin position="38"/>
        <end position="54"/>
    </location>
</feature>
<evidence type="ECO:0000313" key="7">
    <source>
        <dbReference type="Proteomes" id="UP000007875"/>
    </source>
</evidence>